<proteinExistence type="predicted"/>
<keyword evidence="3" id="KW-0808">Transferase</keyword>
<gene>
    <name evidence="3" type="ORF">C9994_05320</name>
    <name evidence="2" type="ORF">GCM10011506_32070</name>
</gene>
<dbReference type="PANTHER" id="PTHR30068">
    <property type="entry name" value="URONATE ISOMERASE"/>
    <property type="match status" value="1"/>
</dbReference>
<reference evidence="2" key="1">
    <citation type="journal article" date="2014" name="Int. J. Syst. Evol. Microbiol.">
        <title>Complete genome of a new Firmicutes species belonging to the dominant human colonic microbiota ('Ruminococcus bicirculans') reveals two chromosomes and a selective capacity to utilize plant glucans.</title>
        <authorList>
            <consortium name="NISC Comparative Sequencing Program"/>
            <person name="Wegmann U."/>
            <person name="Louis P."/>
            <person name="Goesmann A."/>
            <person name="Henrissat B."/>
            <person name="Duncan S.H."/>
            <person name="Flint H.J."/>
        </authorList>
    </citation>
    <scope>NUCLEOTIDE SEQUENCE</scope>
    <source>
        <strain evidence="2">CGMCC 1.10832</strain>
    </source>
</reference>
<sequence length="385" mass="44667">MKYSEAFENIRPYHDAEVQAAINRFINHPFFDQIAQRLFPDKPIKELKERLSSIQSIQDFQSVMMYPAARTVLDSSSDGITYEGFEKLNRDKSYLFISNHRDIVLDSAILNVLLFEHQLGTTEVAIGNNLLVNDWITDFAKLNKNFIVNRNVPPREMYSYSLILSAYIRFTLLEKNTSVWIAQREGRTKDGDDQTQQGLLKMIGLNGGDDFYENYAPLRIAPMAISYEYDPCDVLKAREIQYKMEGKIMEKSPGDDLKSMIAGITGIKGRVHLSIGKIVDEKLREIKTIKNKNDQMQALADLIDERIHKSYKLWPSNFIAYDWLIEERFSDHYTKEEAEKFENYLRNQVQTFSGDFQSLRHPLLAMYANPVKNKLKVDGIFEKNL</sequence>
<dbReference type="Proteomes" id="UP000636010">
    <property type="component" value="Unassembled WGS sequence"/>
</dbReference>
<dbReference type="GO" id="GO:0019698">
    <property type="term" value="P:D-galacturonate catabolic process"/>
    <property type="evidence" value="ECO:0007669"/>
    <property type="project" value="TreeGrafter"/>
</dbReference>
<dbReference type="EMBL" id="BMEC01000010">
    <property type="protein sequence ID" value="GGC44099.1"/>
    <property type="molecule type" value="Genomic_DNA"/>
</dbReference>
<feature type="domain" description="Phospholipid/glycerol acyltransferase" evidence="1">
    <location>
        <begin position="80"/>
        <end position="182"/>
    </location>
</feature>
<dbReference type="InterPro" id="IPR002123">
    <property type="entry name" value="Plipid/glycerol_acylTrfase"/>
</dbReference>
<evidence type="ECO:0000313" key="5">
    <source>
        <dbReference type="Proteomes" id="UP000636010"/>
    </source>
</evidence>
<evidence type="ECO:0000259" key="1">
    <source>
        <dbReference type="Pfam" id="PF01553"/>
    </source>
</evidence>
<protein>
    <submittedName>
        <fullName evidence="3">Glycerol acyltransferase</fullName>
    </submittedName>
</protein>
<evidence type="ECO:0000313" key="2">
    <source>
        <dbReference type="EMBL" id="GGC44099.1"/>
    </source>
</evidence>
<dbReference type="Pfam" id="PF01553">
    <property type="entry name" value="Acyltransferase"/>
    <property type="match status" value="1"/>
</dbReference>
<organism evidence="3 4">
    <name type="scientific">Marivirga lumbricoides</name>
    <dbReference type="NCBI Taxonomy" id="1046115"/>
    <lineage>
        <taxon>Bacteria</taxon>
        <taxon>Pseudomonadati</taxon>
        <taxon>Bacteroidota</taxon>
        <taxon>Cytophagia</taxon>
        <taxon>Cytophagales</taxon>
        <taxon>Marivirgaceae</taxon>
        <taxon>Marivirga</taxon>
    </lineage>
</organism>
<reference evidence="2" key="4">
    <citation type="submission" date="2024-05" db="EMBL/GenBank/DDBJ databases">
        <authorList>
            <person name="Sun Q."/>
            <person name="Zhou Y."/>
        </authorList>
    </citation>
    <scope>NUCLEOTIDE SEQUENCE</scope>
    <source>
        <strain evidence="2">CGMCC 1.10832</strain>
    </source>
</reference>
<comment type="caution">
    <text evidence="3">The sequence shown here is derived from an EMBL/GenBank/DDBJ whole genome shotgun (WGS) entry which is preliminary data.</text>
</comment>
<reference evidence="3 4" key="2">
    <citation type="submission" date="2018-03" db="EMBL/GenBank/DDBJ databases">
        <title>Cross-interface Injection: A General Nanoliter Liquid Handling Method Applied to Single Cells Genome Amplification Automated Nanoliter Liquid Handling Applied to Single Cell Multiple Displacement Amplification.</title>
        <authorList>
            <person name="Yun J."/>
            <person name="Xu P."/>
            <person name="Xu J."/>
            <person name="Dai X."/>
            <person name="Wang Y."/>
            <person name="Zheng X."/>
            <person name="Cao C."/>
            <person name="Yi Q."/>
            <person name="Zhu Y."/>
            <person name="Wang L."/>
            <person name="Dong Z."/>
            <person name="Huang Y."/>
            <person name="Huang L."/>
            <person name="Du W."/>
        </authorList>
    </citation>
    <scope>NUCLEOTIDE SEQUENCE [LARGE SCALE GENOMIC DNA]</scope>
    <source>
        <strain evidence="3 4">Z-D1-2</strain>
    </source>
</reference>
<dbReference type="EMBL" id="PYVU01000032">
    <property type="protein sequence ID" value="PTB96883.1"/>
    <property type="molecule type" value="Genomic_DNA"/>
</dbReference>
<dbReference type="SUPFAM" id="SSF69593">
    <property type="entry name" value="Glycerol-3-phosphate (1)-acyltransferase"/>
    <property type="match status" value="1"/>
</dbReference>
<keyword evidence="3" id="KW-0012">Acyltransferase</keyword>
<name>A0A2T4DSV3_9BACT</name>
<reference evidence="5" key="3">
    <citation type="journal article" date="2019" name="Int. J. Syst. Evol. Microbiol.">
        <title>The Global Catalogue of Microorganisms (GCM) 10K type strain sequencing project: providing services to taxonomists for standard genome sequencing and annotation.</title>
        <authorList>
            <consortium name="The Broad Institute Genomics Platform"/>
            <consortium name="The Broad Institute Genome Sequencing Center for Infectious Disease"/>
            <person name="Wu L."/>
            <person name="Ma J."/>
        </authorList>
    </citation>
    <scope>NUCLEOTIDE SEQUENCE [LARGE SCALE GENOMIC DNA]</scope>
    <source>
        <strain evidence="5">CGMCC 1.10832</strain>
    </source>
</reference>
<accession>A0A2T4DSV3</accession>
<evidence type="ECO:0000313" key="3">
    <source>
        <dbReference type="EMBL" id="PTB96883.1"/>
    </source>
</evidence>
<dbReference type="GO" id="GO:0016746">
    <property type="term" value="F:acyltransferase activity"/>
    <property type="evidence" value="ECO:0007669"/>
    <property type="project" value="UniProtKB-KW"/>
</dbReference>
<evidence type="ECO:0000313" key="4">
    <source>
        <dbReference type="Proteomes" id="UP000240608"/>
    </source>
</evidence>
<dbReference type="RefSeq" id="WP_188465362.1">
    <property type="nucleotide sequence ID" value="NZ_BAABHU010000010.1"/>
</dbReference>
<keyword evidence="5" id="KW-1185">Reference proteome</keyword>
<dbReference type="PANTHER" id="PTHR30068:SF3">
    <property type="entry name" value="PHOSPHOLIPID_GLYCEROL ACYLTRANSFERASE DOMAIN-CONTAINING PROTEIN"/>
    <property type="match status" value="1"/>
</dbReference>
<dbReference type="AlphaFoldDB" id="A0A2T4DSV3"/>
<dbReference type="GO" id="GO:0042840">
    <property type="term" value="P:D-glucuronate catabolic process"/>
    <property type="evidence" value="ECO:0007669"/>
    <property type="project" value="TreeGrafter"/>
</dbReference>
<dbReference type="Proteomes" id="UP000240608">
    <property type="component" value="Unassembled WGS sequence"/>
</dbReference>